<protein>
    <submittedName>
        <fullName evidence="1">Uncharacterized protein</fullName>
    </submittedName>
</protein>
<evidence type="ECO:0000313" key="1">
    <source>
        <dbReference type="EMBL" id="TWT68613.1"/>
    </source>
</evidence>
<evidence type="ECO:0000313" key="2">
    <source>
        <dbReference type="Proteomes" id="UP000317238"/>
    </source>
</evidence>
<reference evidence="1 2" key="1">
    <citation type="submission" date="2019-02" db="EMBL/GenBank/DDBJ databases">
        <title>Deep-cultivation of Planctomycetes and their phenomic and genomic characterization uncovers novel biology.</title>
        <authorList>
            <person name="Wiegand S."/>
            <person name="Jogler M."/>
            <person name="Boedeker C."/>
            <person name="Pinto D."/>
            <person name="Vollmers J."/>
            <person name="Rivas-Marin E."/>
            <person name="Kohn T."/>
            <person name="Peeters S.H."/>
            <person name="Heuer A."/>
            <person name="Rast P."/>
            <person name="Oberbeckmann S."/>
            <person name="Bunk B."/>
            <person name="Jeske O."/>
            <person name="Meyerdierks A."/>
            <person name="Storesund J.E."/>
            <person name="Kallscheuer N."/>
            <person name="Luecker S."/>
            <person name="Lage O.M."/>
            <person name="Pohl T."/>
            <person name="Merkel B.J."/>
            <person name="Hornburger P."/>
            <person name="Mueller R.-W."/>
            <person name="Bruemmer F."/>
            <person name="Labrenz M."/>
            <person name="Spormann A.M."/>
            <person name="Op Den Camp H."/>
            <person name="Overmann J."/>
            <person name="Amann R."/>
            <person name="Jetten M.S.M."/>
            <person name="Mascher T."/>
            <person name="Medema M.H."/>
            <person name="Devos D.P."/>
            <person name="Kaster A.-K."/>
            <person name="Ovreas L."/>
            <person name="Rohde M."/>
            <person name="Galperin M.Y."/>
            <person name="Jogler C."/>
        </authorList>
    </citation>
    <scope>NUCLEOTIDE SEQUENCE [LARGE SCALE GENOMIC DNA]</scope>
    <source>
        <strain evidence="1 2">Pan14r</strain>
    </source>
</reference>
<accession>A0A5C5Y1T9</accession>
<dbReference type="EMBL" id="SJPL01000001">
    <property type="protein sequence ID" value="TWT68613.1"/>
    <property type="molecule type" value="Genomic_DNA"/>
</dbReference>
<proteinExistence type="predicted"/>
<gene>
    <name evidence="1" type="ORF">Pan14r_08600</name>
</gene>
<organism evidence="1 2">
    <name type="scientific">Crateriforma conspicua</name>
    <dbReference type="NCBI Taxonomy" id="2527996"/>
    <lineage>
        <taxon>Bacteria</taxon>
        <taxon>Pseudomonadati</taxon>
        <taxon>Planctomycetota</taxon>
        <taxon>Planctomycetia</taxon>
        <taxon>Planctomycetales</taxon>
        <taxon>Planctomycetaceae</taxon>
        <taxon>Crateriforma</taxon>
    </lineage>
</organism>
<name>A0A5C5Y1T9_9PLAN</name>
<sequence>MADSANAAQEQLKAVPATITHSVAVGRSSLMFYLPFKANKYIGKFSCLKIGRKQESTGR</sequence>
<keyword evidence="2" id="KW-1185">Reference proteome</keyword>
<dbReference type="Proteomes" id="UP000317238">
    <property type="component" value="Unassembled WGS sequence"/>
</dbReference>
<comment type="caution">
    <text evidence="1">The sequence shown here is derived from an EMBL/GenBank/DDBJ whole genome shotgun (WGS) entry which is preliminary data.</text>
</comment>
<dbReference type="AlphaFoldDB" id="A0A5C5Y1T9"/>